<dbReference type="InterPro" id="IPR011008">
    <property type="entry name" value="Dimeric_a/b-barrel"/>
</dbReference>
<reference evidence="5 6" key="1">
    <citation type="journal article" date="2019" name="ACS Chem. Biol.">
        <title>Identification and Mobilization of a Cryptic Antibiotic Biosynthesis Gene Locus from a Human-Pathogenic Nocardia Isolate.</title>
        <authorList>
            <person name="Herisse M."/>
            <person name="Ishida K."/>
            <person name="Porter J.L."/>
            <person name="Howden B."/>
            <person name="Hertweck C."/>
            <person name="Stinear T.P."/>
            <person name="Pidot S.J."/>
        </authorList>
    </citation>
    <scope>NUCLEOTIDE SEQUENCE [LARGE SCALE GENOMIC DNA]</scope>
    <source>
        <strain evidence="5 6">AUSMDU00012717</strain>
    </source>
</reference>
<evidence type="ECO:0000256" key="2">
    <source>
        <dbReference type="ARBA" id="ARBA00023125"/>
    </source>
</evidence>
<organism evidence="5 6">
    <name type="scientific">Nocardia arthritidis</name>
    <dbReference type="NCBI Taxonomy" id="228602"/>
    <lineage>
        <taxon>Bacteria</taxon>
        <taxon>Bacillati</taxon>
        <taxon>Actinomycetota</taxon>
        <taxon>Actinomycetes</taxon>
        <taxon>Mycobacteriales</taxon>
        <taxon>Nocardiaceae</taxon>
        <taxon>Nocardia</taxon>
    </lineage>
</organism>
<dbReference type="InterPro" id="IPR036390">
    <property type="entry name" value="WH_DNA-bd_sf"/>
</dbReference>
<dbReference type="EMBL" id="CP046172">
    <property type="protein sequence ID" value="QIS15432.1"/>
    <property type="molecule type" value="Genomic_DNA"/>
</dbReference>
<gene>
    <name evidence="5" type="ORF">F5544_38030</name>
</gene>
<keyword evidence="3" id="KW-0804">Transcription</keyword>
<dbReference type="GO" id="GO:0043565">
    <property type="term" value="F:sequence-specific DNA binding"/>
    <property type="evidence" value="ECO:0007669"/>
    <property type="project" value="InterPro"/>
</dbReference>
<evidence type="ECO:0000313" key="6">
    <source>
        <dbReference type="Proteomes" id="UP000503540"/>
    </source>
</evidence>
<dbReference type="InterPro" id="IPR000485">
    <property type="entry name" value="AsnC-type_HTH_dom"/>
</dbReference>
<accession>A0A6G9YQF4</accession>
<name>A0A6G9YQF4_9NOCA</name>
<proteinExistence type="predicted"/>
<dbReference type="GO" id="GO:0005829">
    <property type="term" value="C:cytosol"/>
    <property type="evidence" value="ECO:0007669"/>
    <property type="project" value="TreeGrafter"/>
</dbReference>
<dbReference type="KEGG" id="nah:F5544_38030"/>
<dbReference type="GO" id="GO:0043200">
    <property type="term" value="P:response to amino acid"/>
    <property type="evidence" value="ECO:0007669"/>
    <property type="project" value="TreeGrafter"/>
</dbReference>
<dbReference type="AlphaFoldDB" id="A0A6G9YQF4"/>
<dbReference type="SUPFAM" id="SSF46785">
    <property type="entry name" value="Winged helix' DNA-binding domain"/>
    <property type="match status" value="2"/>
</dbReference>
<dbReference type="Gene3D" id="3.30.70.920">
    <property type="match status" value="1"/>
</dbReference>
<protein>
    <submittedName>
        <fullName evidence="5">AsnC family transcriptional regulator</fullName>
    </submittedName>
</protein>
<dbReference type="PANTHER" id="PTHR30154:SF34">
    <property type="entry name" value="TRANSCRIPTIONAL REGULATOR AZLB"/>
    <property type="match status" value="1"/>
</dbReference>
<evidence type="ECO:0000313" key="5">
    <source>
        <dbReference type="EMBL" id="QIS15432.1"/>
    </source>
</evidence>
<keyword evidence="6" id="KW-1185">Reference proteome</keyword>
<dbReference type="Pfam" id="PF13404">
    <property type="entry name" value="HTH_AsnC-type"/>
    <property type="match status" value="2"/>
</dbReference>
<evidence type="ECO:0000259" key="4">
    <source>
        <dbReference type="PROSITE" id="PS50956"/>
    </source>
</evidence>
<dbReference type="PANTHER" id="PTHR30154">
    <property type="entry name" value="LEUCINE-RESPONSIVE REGULATORY PROTEIN"/>
    <property type="match status" value="1"/>
</dbReference>
<feature type="domain" description="HTH asnC-type" evidence="4">
    <location>
        <begin position="36"/>
        <end position="95"/>
    </location>
</feature>
<dbReference type="SMART" id="SM00344">
    <property type="entry name" value="HTH_ASNC"/>
    <property type="match status" value="2"/>
</dbReference>
<dbReference type="Gene3D" id="1.10.10.10">
    <property type="entry name" value="Winged helix-like DNA-binding domain superfamily/Winged helix DNA-binding domain"/>
    <property type="match status" value="2"/>
</dbReference>
<dbReference type="Pfam" id="PF01037">
    <property type="entry name" value="AsnC_trans_reg"/>
    <property type="match status" value="1"/>
</dbReference>
<dbReference type="SUPFAM" id="SSF54909">
    <property type="entry name" value="Dimeric alpha+beta barrel"/>
    <property type="match status" value="1"/>
</dbReference>
<dbReference type="InterPro" id="IPR019888">
    <property type="entry name" value="Tscrpt_reg_AsnC-like"/>
</dbReference>
<dbReference type="PROSITE" id="PS50956">
    <property type="entry name" value="HTH_ASNC_2"/>
    <property type="match status" value="1"/>
</dbReference>
<keyword evidence="1" id="KW-0805">Transcription regulation</keyword>
<dbReference type="Proteomes" id="UP000503540">
    <property type="component" value="Chromosome"/>
</dbReference>
<dbReference type="InterPro" id="IPR019887">
    <property type="entry name" value="Tscrpt_reg_AsnC/Lrp_C"/>
</dbReference>
<sequence>MSCSSIGPVPPSTPFTAGILRNTSAIMAIMKEITTLDEVDRGLIHALRIDGRAPFNRIGTVLGVSTQTVARRYRKLRAAGLRVVGLPDPARVGQSQWVVRLTVTTATAQNLAHALARRPDTSWVKLISGGTEILFVVDVPHGAAAKSILLHDLPRTSGITGSSAHLVLHTYRGGPTAWRGHLSVLDAAQRGALDWAPPAGRSESRAASGFSAPDRALLTALSRDGRAGLTELAAATGWSQATVTRRLAELRATGSLFFDVEFDDALLGATTRALLWMSVAPAELDGVARTLAEHEELAFVAATTGATNLVAQAMCADPVALHRYLTTRLAALPAIRTLESAPVLATVKAAGRAVNRLV</sequence>
<evidence type="ECO:0000256" key="3">
    <source>
        <dbReference type="ARBA" id="ARBA00023163"/>
    </source>
</evidence>
<evidence type="ECO:0000256" key="1">
    <source>
        <dbReference type="ARBA" id="ARBA00023015"/>
    </source>
</evidence>
<keyword evidence="2" id="KW-0238">DNA-binding</keyword>
<dbReference type="InterPro" id="IPR036388">
    <property type="entry name" value="WH-like_DNA-bd_sf"/>
</dbReference>